<organism evidence="2 3">
    <name type="scientific">Streptomyces akebiae</name>
    <dbReference type="NCBI Taxonomy" id="2865673"/>
    <lineage>
        <taxon>Bacteria</taxon>
        <taxon>Bacillati</taxon>
        <taxon>Actinomycetota</taxon>
        <taxon>Actinomycetes</taxon>
        <taxon>Kitasatosporales</taxon>
        <taxon>Streptomycetaceae</taxon>
        <taxon>Streptomyces</taxon>
    </lineage>
</organism>
<reference evidence="2 3" key="1">
    <citation type="submission" date="2021-08" db="EMBL/GenBank/DDBJ databases">
        <authorList>
            <person name="Ping M."/>
        </authorList>
    </citation>
    <scope>NUCLEOTIDE SEQUENCE [LARGE SCALE GENOMIC DNA]</scope>
    <source>
        <strain evidence="2 3">MG28</strain>
    </source>
</reference>
<evidence type="ECO:0000313" key="2">
    <source>
        <dbReference type="EMBL" id="QYX79845.1"/>
    </source>
</evidence>
<name>A0ABX8XW52_9ACTN</name>
<feature type="compositionally biased region" description="Pro residues" evidence="1">
    <location>
        <begin position="33"/>
        <end position="47"/>
    </location>
</feature>
<protein>
    <submittedName>
        <fullName evidence="2">Uncharacterized protein</fullName>
    </submittedName>
</protein>
<gene>
    <name evidence="2" type="ORF">K1J60_27940</name>
</gene>
<accession>A0ABX8XW52</accession>
<dbReference type="RefSeq" id="WP_220648600.1">
    <property type="nucleotide sequence ID" value="NZ_CP080647.1"/>
</dbReference>
<evidence type="ECO:0000313" key="3">
    <source>
        <dbReference type="Proteomes" id="UP000827138"/>
    </source>
</evidence>
<dbReference type="Proteomes" id="UP000827138">
    <property type="component" value="Chromosome"/>
</dbReference>
<feature type="region of interest" description="Disordered" evidence="1">
    <location>
        <begin position="23"/>
        <end position="63"/>
    </location>
</feature>
<proteinExistence type="predicted"/>
<keyword evidence="3" id="KW-1185">Reference proteome</keyword>
<dbReference type="EMBL" id="CP080647">
    <property type="protein sequence ID" value="QYX79845.1"/>
    <property type="molecule type" value="Genomic_DNA"/>
</dbReference>
<evidence type="ECO:0000256" key="1">
    <source>
        <dbReference type="SAM" id="MobiDB-lite"/>
    </source>
</evidence>
<sequence length="114" mass="12047">MSIIHAFLRWALGVLAPGTGRRRAVLPGGTAGSPPPPRTDASPPAPRRLPAQRSPYGLHGPLDGGATVMVRPYVVESEREQARQSRRRLALVLAADFGIDLDEHVVGAVAKAVA</sequence>